<sequence>MTELYILRNQHGYFLGKQKDWLDGRDRGALYKTPHKDEAINLKVEVSAKDFEQRIHILPCQPDERGLPVLAVDDMPPPRARVKPVRADSAELAPESSPEPSESAQEAQD</sequence>
<dbReference type="AlphaFoldDB" id="A0A3N1NH27"/>
<proteinExistence type="predicted"/>
<evidence type="ECO:0000313" key="3">
    <source>
        <dbReference type="Proteomes" id="UP000273643"/>
    </source>
</evidence>
<evidence type="ECO:0000256" key="1">
    <source>
        <dbReference type="SAM" id="MobiDB-lite"/>
    </source>
</evidence>
<feature type="compositionally biased region" description="Low complexity" evidence="1">
    <location>
        <begin position="90"/>
        <end position="109"/>
    </location>
</feature>
<dbReference type="RefSeq" id="WP_123639347.1">
    <property type="nucleotide sequence ID" value="NZ_RJUK01000003.1"/>
</dbReference>
<reference evidence="2 3" key="1">
    <citation type="submission" date="2018-11" db="EMBL/GenBank/DDBJ databases">
        <title>Genomic Encyclopedia of Type Strains, Phase IV (KMG-IV): sequencing the most valuable type-strain genomes for metagenomic binning, comparative biology and taxonomic classification.</title>
        <authorList>
            <person name="Goeker M."/>
        </authorList>
    </citation>
    <scope>NUCLEOTIDE SEQUENCE [LARGE SCALE GENOMIC DNA]</scope>
    <source>
        <strain evidence="2 3">DSM 16974</strain>
    </source>
</reference>
<evidence type="ECO:0000313" key="2">
    <source>
        <dbReference type="EMBL" id="ROQ18012.1"/>
    </source>
</evidence>
<accession>A0A3N1NH27</accession>
<dbReference type="EMBL" id="RJUK01000003">
    <property type="protein sequence ID" value="ROQ18012.1"/>
    <property type="molecule type" value="Genomic_DNA"/>
</dbReference>
<organism evidence="2 3">
    <name type="scientific">Marinimicrobium koreense</name>
    <dbReference type="NCBI Taxonomy" id="306545"/>
    <lineage>
        <taxon>Bacteria</taxon>
        <taxon>Pseudomonadati</taxon>
        <taxon>Pseudomonadota</taxon>
        <taxon>Gammaproteobacteria</taxon>
        <taxon>Cellvibrionales</taxon>
        <taxon>Cellvibrionaceae</taxon>
        <taxon>Marinimicrobium</taxon>
    </lineage>
</organism>
<gene>
    <name evidence="2" type="ORF">EDC38_2984</name>
</gene>
<name>A0A3N1NH27_9GAMM</name>
<feature type="region of interest" description="Disordered" evidence="1">
    <location>
        <begin position="67"/>
        <end position="109"/>
    </location>
</feature>
<dbReference type="OrthoDB" id="5740699at2"/>
<protein>
    <submittedName>
        <fullName evidence="2">Uncharacterized protein</fullName>
    </submittedName>
</protein>
<comment type="caution">
    <text evidence="2">The sequence shown here is derived from an EMBL/GenBank/DDBJ whole genome shotgun (WGS) entry which is preliminary data.</text>
</comment>
<dbReference type="Proteomes" id="UP000273643">
    <property type="component" value="Unassembled WGS sequence"/>
</dbReference>
<keyword evidence="3" id="KW-1185">Reference proteome</keyword>